<dbReference type="Proteomes" id="UP000738431">
    <property type="component" value="Chromosome"/>
</dbReference>
<evidence type="ECO:0000313" key="1">
    <source>
        <dbReference type="EMBL" id="WRQ85548.1"/>
    </source>
</evidence>
<organism evidence="1 2">
    <name type="scientific">Actomonas aquatica</name>
    <dbReference type="NCBI Taxonomy" id="2866162"/>
    <lineage>
        <taxon>Bacteria</taxon>
        <taxon>Pseudomonadati</taxon>
        <taxon>Verrucomicrobiota</taxon>
        <taxon>Opitutia</taxon>
        <taxon>Opitutales</taxon>
        <taxon>Opitutaceae</taxon>
        <taxon>Actomonas</taxon>
    </lineage>
</organism>
<protein>
    <submittedName>
        <fullName evidence="1">Uncharacterized protein</fullName>
    </submittedName>
</protein>
<accession>A0ABZ1C2S6</accession>
<evidence type="ECO:0000313" key="2">
    <source>
        <dbReference type="Proteomes" id="UP000738431"/>
    </source>
</evidence>
<dbReference type="EMBL" id="CP139781">
    <property type="protein sequence ID" value="WRQ85548.1"/>
    <property type="molecule type" value="Genomic_DNA"/>
</dbReference>
<gene>
    <name evidence="1" type="ORF">K1X11_012115</name>
</gene>
<sequence length="76" mass="8421">METALRIQVTFALLAHGISCTWEWLRIGAQSLMLAAIIIVASGGAETDRSHPIRWSFAGVYLGLRILRLLRREVGS</sequence>
<keyword evidence="2" id="KW-1185">Reference proteome</keyword>
<proteinExistence type="predicted"/>
<name>A0ABZ1C2S6_9BACT</name>
<dbReference type="RefSeq" id="WP_324725964.1">
    <property type="nucleotide sequence ID" value="NZ_CP139781.1"/>
</dbReference>
<reference evidence="1 2" key="1">
    <citation type="submission" date="2023-12" db="EMBL/GenBank/DDBJ databases">
        <title>Description of an unclassified Opitutus bacterium of Verrucomicrobiota.</title>
        <authorList>
            <person name="Zhang D.-F."/>
        </authorList>
    </citation>
    <scope>NUCLEOTIDE SEQUENCE [LARGE SCALE GENOMIC DNA]</scope>
    <source>
        <strain evidence="1 2">WL0086</strain>
    </source>
</reference>